<feature type="region of interest" description="Disordered" evidence="2">
    <location>
        <begin position="240"/>
        <end position="276"/>
    </location>
</feature>
<keyword evidence="8" id="KW-1185">Reference proteome</keyword>
<evidence type="ECO:0000256" key="2">
    <source>
        <dbReference type="SAM" id="MobiDB-lite"/>
    </source>
</evidence>
<feature type="domain" description="SUEL-type lectin" evidence="4">
    <location>
        <begin position="467"/>
        <end position="566"/>
    </location>
</feature>
<gene>
    <name evidence="7" type="ORF">RDWZM_010521</name>
</gene>
<feature type="domain" description="NtA" evidence="5">
    <location>
        <begin position="45"/>
        <end position="159"/>
    </location>
</feature>
<dbReference type="InterPro" id="IPR043159">
    <property type="entry name" value="Lectin_gal-bd_sf"/>
</dbReference>
<feature type="signal peptide" evidence="3">
    <location>
        <begin position="1"/>
        <end position="18"/>
    </location>
</feature>
<feature type="domain" description="Kazal-like" evidence="6">
    <location>
        <begin position="195"/>
        <end position="242"/>
    </location>
</feature>
<feature type="compositionally biased region" description="Low complexity" evidence="2">
    <location>
        <begin position="710"/>
        <end position="721"/>
    </location>
</feature>
<dbReference type="PROSITE" id="PS50228">
    <property type="entry name" value="SUEL_LECTIN"/>
    <property type="match status" value="2"/>
</dbReference>
<dbReference type="CDD" id="cd00104">
    <property type="entry name" value="KAZAL_FS"/>
    <property type="match status" value="1"/>
</dbReference>
<comment type="caution">
    <text evidence="1">Lacks conserved residue(s) required for the propagation of feature annotation.</text>
</comment>
<accession>A0A9Q0RIV0</accession>
<comment type="caution">
    <text evidence="7">The sequence shown here is derived from an EMBL/GenBank/DDBJ whole genome shotgun (WGS) entry which is preliminary data.</text>
</comment>
<feature type="domain" description="SUEL-type lectin" evidence="4">
    <location>
        <begin position="575"/>
        <end position="673"/>
    </location>
</feature>
<dbReference type="Gene3D" id="3.40.50.150">
    <property type="entry name" value="Vaccinia Virus protein VP39"/>
    <property type="match status" value="1"/>
</dbReference>
<dbReference type="InterPro" id="IPR029063">
    <property type="entry name" value="SAM-dependent_MTases_sf"/>
</dbReference>
<dbReference type="Gene3D" id="2.60.120.740">
    <property type="match status" value="2"/>
</dbReference>
<dbReference type="Proteomes" id="UP001142055">
    <property type="component" value="Chromosome 4"/>
</dbReference>
<dbReference type="GO" id="GO:0005886">
    <property type="term" value="C:plasma membrane"/>
    <property type="evidence" value="ECO:0007669"/>
    <property type="project" value="GOC"/>
</dbReference>
<feature type="compositionally biased region" description="Basic residues" evidence="2">
    <location>
        <begin position="423"/>
        <end position="435"/>
    </location>
</feature>
<proteinExistence type="predicted"/>
<protein>
    <submittedName>
        <fullName evidence="7">Uncharacterized protein</fullName>
    </submittedName>
</protein>
<dbReference type="Pfam" id="PF10294">
    <property type="entry name" value="Methyltransf_16"/>
    <property type="match status" value="1"/>
</dbReference>
<evidence type="ECO:0000256" key="1">
    <source>
        <dbReference type="PROSITE-ProRule" id="PRU00443"/>
    </source>
</evidence>
<dbReference type="CDD" id="cd22829">
    <property type="entry name" value="Gal_Rha_Lectin_EVA1_EVA1C_rpt2"/>
    <property type="match status" value="1"/>
</dbReference>
<feature type="region of interest" description="Disordered" evidence="2">
    <location>
        <begin position="322"/>
        <end position="361"/>
    </location>
</feature>
<dbReference type="InterPro" id="IPR036058">
    <property type="entry name" value="Kazal_dom_sf"/>
</dbReference>
<evidence type="ECO:0000259" key="6">
    <source>
        <dbReference type="PROSITE" id="PS51465"/>
    </source>
</evidence>
<dbReference type="EMBL" id="JAPWDV010000004">
    <property type="protein sequence ID" value="KAJ6216021.1"/>
    <property type="molecule type" value="Genomic_DNA"/>
</dbReference>
<dbReference type="PANTHER" id="PTHR14614">
    <property type="entry name" value="HEPATOCELLULAR CARCINOMA-ASSOCIATED ANTIGEN"/>
    <property type="match status" value="1"/>
</dbReference>
<dbReference type="InterPro" id="IPR008993">
    <property type="entry name" value="TIMP-like_OB-fold"/>
</dbReference>
<feature type="compositionally biased region" description="Acidic residues" evidence="2">
    <location>
        <begin position="327"/>
        <end position="336"/>
    </location>
</feature>
<dbReference type="SUPFAM" id="SSF50242">
    <property type="entry name" value="TIMP-like"/>
    <property type="match status" value="1"/>
</dbReference>
<dbReference type="PROSITE" id="PS51121">
    <property type="entry name" value="NTA"/>
    <property type="match status" value="1"/>
</dbReference>
<evidence type="ECO:0000259" key="5">
    <source>
        <dbReference type="PROSITE" id="PS51121"/>
    </source>
</evidence>
<keyword evidence="3" id="KW-0732">Signal</keyword>
<dbReference type="SUPFAM" id="SSF53335">
    <property type="entry name" value="S-adenosyl-L-methionine-dependent methyltransferases"/>
    <property type="match status" value="1"/>
</dbReference>
<evidence type="ECO:0000313" key="7">
    <source>
        <dbReference type="EMBL" id="KAJ6216021.1"/>
    </source>
</evidence>
<reference evidence="7" key="1">
    <citation type="submission" date="2022-12" db="EMBL/GenBank/DDBJ databases">
        <title>Genome assemblies of Blomia tropicalis.</title>
        <authorList>
            <person name="Cui Y."/>
        </authorList>
    </citation>
    <scope>NUCLEOTIDE SEQUENCE</scope>
    <source>
        <tissue evidence="7">Adult mites</tissue>
    </source>
</reference>
<dbReference type="InterPro" id="IPR004850">
    <property type="entry name" value="NtA_dom"/>
</dbReference>
<dbReference type="PANTHER" id="PTHR14614:SF130">
    <property type="entry name" value="PROTEIN-LYSINE N-METHYLTRANSFERASE EEF2KMT"/>
    <property type="match status" value="1"/>
</dbReference>
<dbReference type="GO" id="GO:0043113">
    <property type="term" value="P:receptor clustering"/>
    <property type="evidence" value="ECO:0007669"/>
    <property type="project" value="InterPro"/>
</dbReference>
<dbReference type="Pfam" id="PF02140">
    <property type="entry name" value="SUEL_Lectin"/>
    <property type="match status" value="2"/>
</dbReference>
<dbReference type="SUPFAM" id="SSF100895">
    <property type="entry name" value="Kazal-type serine protease inhibitors"/>
    <property type="match status" value="1"/>
</dbReference>
<dbReference type="Pfam" id="PF03146">
    <property type="entry name" value="NtA"/>
    <property type="match status" value="1"/>
</dbReference>
<evidence type="ECO:0000259" key="4">
    <source>
        <dbReference type="PROSITE" id="PS50228"/>
    </source>
</evidence>
<evidence type="ECO:0000313" key="8">
    <source>
        <dbReference type="Proteomes" id="UP001142055"/>
    </source>
</evidence>
<dbReference type="InterPro" id="IPR000922">
    <property type="entry name" value="Lectin_gal-bd_dom"/>
</dbReference>
<feature type="compositionally biased region" description="Basic and acidic residues" evidence="2">
    <location>
        <begin position="394"/>
        <end position="403"/>
    </location>
</feature>
<dbReference type="Pfam" id="PF07648">
    <property type="entry name" value="Kazal_2"/>
    <property type="match status" value="1"/>
</dbReference>
<evidence type="ECO:0000256" key="3">
    <source>
        <dbReference type="SAM" id="SignalP"/>
    </source>
</evidence>
<dbReference type="AlphaFoldDB" id="A0A9Q0RIV0"/>
<feature type="compositionally biased region" description="Basic and acidic residues" evidence="2">
    <location>
        <begin position="337"/>
        <end position="346"/>
    </location>
</feature>
<sequence length="1198" mass="136794">MSNLILILTITLVVIVNGQYPYGLSSNRRVPYGSTASSVRYRYECRNIFPHRSEMIPNGVVFTGSVEDIKPDSNDDRSYMAIVLVRRVFHGPSHLRKRRVTVSGFGDSDRWCHSNVRRGDSWIFVLQRLTNDYFRLNSSLIKVNLNNLEKIMAILDDEPYRKLTTVNELPCERKYCPNNGICVEDRSSPDGTKCECLTYCKPSYAPVCGSNDETFNNECELRLKSCYAGRNWFVKSLSPCPTYSSSSRTTSYSSSSSSSYRPSPSSSSSSSTSSTNYSIPYRSNDFLILIVFMDLYQCKPCTETATIDDNFWSSRDQFLAKQLGNNNDDDDDDDDQEEKKETKVECDQETIQDPPSNQRLKHTDNYQFVRMPNEHQWESEHLRGSRRHKIYHNIKIDHERDQAESITSWSDESDGGGGGGGGGRHRSHRHRHRRPPIMGGHHLGKHVIKNTGTSLLMGILRTYQVNGCDNDDLHLQCDSRTVISMVAAQYGQPVPRKYSCRTTSNSSSSSTMESLLNHYKREEDKVESTCREKNECNIRLTSSNVGMNDDPCPHYVKYGSIEYKCRPNTFINKIICQGDRIKLNCNEHDRIVVLSAFFGATMKPNDQCSLTSNGNSMVTLNADCGVSFATESVMSLCHGRRTCSLSADTDTFGIPACPSKSLPFYLKVVYTCISKKMLMNDVEARTTTTTTTSTTSTPLLTSISSASTEYTTTTKTHQNHTTKGEENPIKSNTQLVEASIDSMSYNDRPLYTLDADRAHRSHINCTILPPSMQVIGFVSDWISATAYLKNFFIMDLEDIQLIEMLYFRRTNLLILGRFMKLLFQAYSQRFCLNQECVQQQLLNLVSINPIGKQFPCVSSYKRNFIGKLISLFTEYFKQDNSDSEDLFPYEIYEYYSDALKPIQYDCDILRINDSGENDMKLQLINHLEEQLKKDCHLGFSTFFLPGSTTRMASILETNQIVVDGTTGFRVWPAALHLIDYLLEHNQVETNKHEHNFNVLELGAGSGLLGIALIKLGQFKNFHYTFTDHKQSVLERIKLNLLINDLPFQSSTNISVCELDWFKTQESEAMKNENQYDLILATDVVFDPIITDALIQTLEQLFDNKRTNFMEKPFWPKCFICCADRDASLQEYFRKQIENVGFHISIVERMERPKWYQLMMKRIEIAASNLANEQIESFQQLTLKDSDIVSTLVYCITKN</sequence>
<dbReference type="Gene3D" id="2.40.50.120">
    <property type="match status" value="1"/>
</dbReference>
<feature type="compositionally biased region" description="Polar residues" evidence="2">
    <location>
        <begin position="349"/>
        <end position="358"/>
    </location>
</feature>
<feature type="region of interest" description="Disordered" evidence="2">
    <location>
        <begin position="710"/>
        <end position="730"/>
    </location>
</feature>
<dbReference type="SMART" id="SM00280">
    <property type="entry name" value="KAZAL"/>
    <property type="match status" value="1"/>
</dbReference>
<dbReference type="GO" id="GO:0030246">
    <property type="term" value="F:carbohydrate binding"/>
    <property type="evidence" value="ECO:0007669"/>
    <property type="project" value="InterPro"/>
</dbReference>
<dbReference type="InterPro" id="IPR002350">
    <property type="entry name" value="Kazal_dom"/>
</dbReference>
<dbReference type="PROSITE" id="PS51465">
    <property type="entry name" value="KAZAL_2"/>
    <property type="match status" value="1"/>
</dbReference>
<dbReference type="InterPro" id="IPR019410">
    <property type="entry name" value="Methyltransf_16"/>
</dbReference>
<name>A0A9Q0RIV0_BLOTA</name>
<feature type="chain" id="PRO_5040211484" evidence="3">
    <location>
        <begin position="19"/>
        <end position="1198"/>
    </location>
</feature>
<feature type="region of interest" description="Disordered" evidence="2">
    <location>
        <begin position="394"/>
        <end position="444"/>
    </location>
</feature>
<dbReference type="Gene3D" id="3.30.60.30">
    <property type="match status" value="1"/>
</dbReference>
<dbReference type="GO" id="GO:0043236">
    <property type="term" value="F:laminin binding"/>
    <property type="evidence" value="ECO:0007669"/>
    <property type="project" value="InterPro"/>
</dbReference>
<organism evidence="7 8">
    <name type="scientific">Blomia tropicalis</name>
    <name type="common">Mite</name>
    <dbReference type="NCBI Taxonomy" id="40697"/>
    <lineage>
        <taxon>Eukaryota</taxon>
        <taxon>Metazoa</taxon>
        <taxon>Ecdysozoa</taxon>
        <taxon>Arthropoda</taxon>
        <taxon>Chelicerata</taxon>
        <taxon>Arachnida</taxon>
        <taxon>Acari</taxon>
        <taxon>Acariformes</taxon>
        <taxon>Sarcoptiformes</taxon>
        <taxon>Astigmata</taxon>
        <taxon>Glycyphagoidea</taxon>
        <taxon>Echimyopodidae</taxon>
        <taxon>Blomia</taxon>
    </lineage>
</organism>